<dbReference type="InterPro" id="IPR018499">
    <property type="entry name" value="Tetraspanin/Peripherin"/>
</dbReference>
<comment type="subcellular location">
    <subcellularLocation>
        <location evidence="1">Membrane</location>
        <topology evidence="1">Multi-pass membrane protein</topology>
    </subcellularLocation>
</comment>
<feature type="transmembrane region" description="Helical" evidence="5">
    <location>
        <begin position="70"/>
        <end position="93"/>
    </location>
</feature>
<dbReference type="Pfam" id="PF00335">
    <property type="entry name" value="Tetraspanin"/>
    <property type="match status" value="1"/>
</dbReference>
<evidence type="ECO:0000256" key="2">
    <source>
        <dbReference type="ARBA" id="ARBA00022692"/>
    </source>
</evidence>
<dbReference type="GO" id="GO:0016020">
    <property type="term" value="C:membrane"/>
    <property type="evidence" value="ECO:0007669"/>
    <property type="project" value="UniProtKB-SubCell"/>
</dbReference>
<evidence type="ECO:0000256" key="4">
    <source>
        <dbReference type="ARBA" id="ARBA00023136"/>
    </source>
</evidence>
<keyword evidence="7" id="KW-1185">Reference proteome</keyword>
<evidence type="ECO:0000313" key="7">
    <source>
        <dbReference type="Proteomes" id="UP000270296"/>
    </source>
</evidence>
<evidence type="ECO:0000313" key="8">
    <source>
        <dbReference type="WBParaSite" id="SBAD_0000748101-mRNA-1"/>
    </source>
</evidence>
<reference evidence="8" key="1">
    <citation type="submission" date="2016-06" db="UniProtKB">
        <authorList>
            <consortium name="WormBaseParasite"/>
        </authorList>
    </citation>
    <scope>IDENTIFICATION</scope>
</reference>
<keyword evidence="2 5" id="KW-0812">Transmembrane</keyword>
<dbReference type="PRINTS" id="PR00259">
    <property type="entry name" value="TMFOUR"/>
</dbReference>
<gene>
    <name evidence="6" type="ORF">SBAD_LOCUS7211</name>
</gene>
<evidence type="ECO:0000256" key="5">
    <source>
        <dbReference type="SAM" id="Phobius"/>
    </source>
</evidence>
<keyword evidence="4 5" id="KW-0472">Membrane</keyword>
<evidence type="ECO:0000313" key="6">
    <source>
        <dbReference type="EMBL" id="VDP12282.1"/>
    </source>
</evidence>
<evidence type="ECO:0000256" key="3">
    <source>
        <dbReference type="ARBA" id="ARBA00022989"/>
    </source>
</evidence>
<dbReference type="AlphaFoldDB" id="A0A183IUB4"/>
<accession>A0A183IUB4</accession>
<sequence>MMVLGCGARMLKFCLFAFNLVFFIAGTVCLGVGLWMVLDNQALERLVNAAEEQSSELRNLVGKPEAVRDIGIVLASGGGVIFAIAFLGCCGAAKEWRPLLVLVMPQLANTAYIQMAHSYLHEISYNLLVPGTCAYKRLQIF</sequence>
<evidence type="ECO:0000256" key="1">
    <source>
        <dbReference type="ARBA" id="ARBA00004141"/>
    </source>
</evidence>
<dbReference type="WBParaSite" id="SBAD_0000748101-mRNA-1">
    <property type="protein sequence ID" value="SBAD_0000748101-mRNA-1"/>
    <property type="gene ID" value="SBAD_0000748101"/>
</dbReference>
<dbReference type="Proteomes" id="UP000270296">
    <property type="component" value="Unassembled WGS sequence"/>
</dbReference>
<proteinExistence type="predicted"/>
<dbReference type="OrthoDB" id="5866678at2759"/>
<feature type="transmembrane region" description="Helical" evidence="5">
    <location>
        <begin position="12"/>
        <end position="38"/>
    </location>
</feature>
<reference evidence="6 7" key="2">
    <citation type="submission" date="2018-11" db="EMBL/GenBank/DDBJ databases">
        <authorList>
            <consortium name="Pathogen Informatics"/>
        </authorList>
    </citation>
    <scope>NUCLEOTIDE SEQUENCE [LARGE SCALE GENOMIC DNA]</scope>
</reference>
<keyword evidence="3 5" id="KW-1133">Transmembrane helix</keyword>
<organism evidence="8">
    <name type="scientific">Soboliphyme baturini</name>
    <dbReference type="NCBI Taxonomy" id="241478"/>
    <lineage>
        <taxon>Eukaryota</taxon>
        <taxon>Metazoa</taxon>
        <taxon>Ecdysozoa</taxon>
        <taxon>Nematoda</taxon>
        <taxon>Enoplea</taxon>
        <taxon>Dorylaimia</taxon>
        <taxon>Dioctophymatida</taxon>
        <taxon>Dioctophymatoidea</taxon>
        <taxon>Soboliphymatidae</taxon>
        <taxon>Soboliphyme</taxon>
    </lineage>
</organism>
<name>A0A183IUB4_9BILA</name>
<dbReference type="EMBL" id="UZAM01010420">
    <property type="protein sequence ID" value="VDP12282.1"/>
    <property type="molecule type" value="Genomic_DNA"/>
</dbReference>
<protein>
    <submittedName>
        <fullName evidence="8">Tetraspanin-12</fullName>
    </submittedName>
</protein>